<dbReference type="InterPro" id="IPR007061">
    <property type="entry name" value="MST-like"/>
</dbReference>
<dbReference type="EMBL" id="SDPU01000013">
    <property type="protein sequence ID" value="RYU13868.1"/>
    <property type="molecule type" value="Genomic_DNA"/>
</dbReference>
<gene>
    <name evidence="1" type="ORF">ETU37_04905</name>
</gene>
<dbReference type="Gene3D" id="1.20.120.450">
    <property type="entry name" value="dinb family like domain"/>
    <property type="match status" value="1"/>
</dbReference>
<dbReference type="InterPro" id="IPR034660">
    <property type="entry name" value="DinB/YfiT-like"/>
</dbReference>
<dbReference type="RefSeq" id="WP_129985908.1">
    <property type="nucleotide sequence ID" value="NZ_SDPU01000013.1"/>
</dbReference>
<evidence type="ECO:0000313" key="1">
    <source>
        <dbReference type="EMBL" id="RYU13868.1"/>
    </source>
</evidence>
<evidence type="ECO:0000313" key="2">
    <source>
        <dbReference type="Proteomes" id="UP000291189"/>
    </source>
</evidence>
<protein>
    <submittedName>
        <fullName evidence="1">DinB family protein</fullName>
    </submittedName>
</protein>
<reference evidence="1 2" key="1">
    <citation type="submission" date="2019-01" db="EMBL/GenBank/DDBJ databases">
        <title>Nocardioides guangzhouensis sp. nov., an actinobacterium isolated from soil.</title>
        <authorList>
            <person name="Fu Y."/>
            <person name="Cai Y."/>
            <person name="Lin Z."/>
            <person name="Chen P."/>
        </authorList>
    </citation>
    <scope>NUCLEOTIDE SEQUENCE [LARGE SCALE GENOMIC DNA]</scope>
    <source>
        <strain evidence="1 2">NBRC 105384</strain>
    </source>
</reference>
<sequence length="174" mass="19900">MTAPTDRVEPPSTADERTQLMAYLDYHRATLLWKTEGLSGEQLARTLAPSTMTLGGMLKHLALVEDNWFSVFLLGNDEDAPWRGVDWEADADWDWHSAVDDTPEQLRDLLTGTIERVRGLVADVPLEQESVRKRRFNDQHANLRWILLHMIEEYARHNGHADLLREAIDGEVGE</sequence>
<keyword evidence="2" id="KW-1185">Reference proteome</keyword>
<dbReference type="Pfam" id="PF04978">
    <property type="entry name" value="MST"/>
    <property type="match status" value="1"/>
</dbReference>
<dbReference type="Proteomes" id="UP000291189">
    <property type="component" value="Unassembled WGS sequence"/>
</dbReference>
<dbReference type="AlphaFoldDB" id="A0A4Q5J7N1"/>
<name>A0A4Q5J7N1_9ACTN</name>
<accession>A0A4Q5J7N1</accession>
<organism evidence="1 2">
    <name type="scientific">Nocardioides iriomotensis</name>
    <dbReference type="NCBI Taxonomy" id="715784"/>
    <lineage>
        <taxon>Bacteria</taxon>
        <taxon>Bacillati</taxon>
        <taxon>Actinomycetota</taxon>
        <taxon>Actinomycetes</taxon>
        <taxon>Propionibacteriales</taxon>
        <taxon>Nocardioidaceae</taxon>
        <taxon>Nocardioides</taxon>
    </lineage>
</organism>
<dbReference type="SUPFAM" id="SSF109854">
    <property type="entry name" value="DinB/YfiT-like putative metalloenzymes"/>
    <property type="match status" value="1"/>
</dbReference>
<proteinExistence type="predicted"/>
<dbReference type="OrthoDB" id="4548523at2"/>
<comment type="caution">
    <text evidence="1">The sequence shown here is derived from an EMBL/GenBank/DDBJ whole genome shotgun (WGS) entry which is preliminary data.</text>
</comment>